<reference evidence="3" key="1">
    <citation type="submission" date="2014-09" db="EMBL/GenBank/DDBJ databases">
        <authorList>
            <person name="Magalhaes I.L.F."/>
            <person name="Oliveira U."/>
            <person name="Santos F.R."/>
            <person name="Vidigal T.H.D.A."/>
            <person name="Brescovit A.D."/>
            <person name="Santos A.J."/>
        </authorList>
    </citation>
    <scope>NUCLEOTIDE SEQUENCE</scope>
    <source>
        <tissue evidence="3">Shoot tissue taken approximately 20 cm above the soil surface</tissue>
    </source>
</reference>
<protein>
    <submittedName>
        <fullName evidence="3">PLD1</fullName>
    </submittedName>
</protein>
<sequence>MAWMYASWMLRSMIWSLPLTSPALVASSGVSGNPNAAPPSMDRNSCTFHVSASSGNVTGDGGMTSSSPPARSRSWTRRSLPPCFRHRCSKL</sequence>
<name>A0A0A9E222_ARUDO</name>
<accession>A0A0A9E222</accession>
<organism evidence="3">
    <name type="scientific">Arundo donax</name>
    <name type="common">Giant reed</name>
    <name type="synonym">Donax arundinaceus</name>
    <dbReference type="NCBI Taxonomy" id="35708"/>
    <lineage>
        <taxon>Eukaryota</taxon>
        <taxon>Viridiplantae</taxon>
        <taxon>Streptophyta</taxon>
        <taxon>Embryophyta</taxon>
        <taxon>Tracheophyta</taxon>
        <taxon>Spermatophyta</taxon>
        <taxon>Magnoliopsida</taxon>
        <taxon>Liliopsida</taxon>
        <taxon>Poales</taxon>
        <taxon>Poaceae</taxon>
        <taxon>PACMAD clade</taxon>
        <taxon>Arundinoideae</taxon>
        <taxon>Arundineae</taxon>
        <taxon>Arundo</taxon>
    </lineage>
</organism>
<dbReference type="AlphaFoldDB" id="A0A0A9E222"/>
<proteinExistence type="predicted"/>
<feature type="chain" id="PRO_5002046720" evidence="2">
    <location>
        <begin position="17"/>
        <end position="91"/>
    </location>
</feature>
<evidence type="ECO:0000256" key="2">
    <source>
        <dbReference type="SAM" id="SignalP"/>
    </source>
</evidence>
<dbReference type="EMBL" id="GBRH01204847">
    <property type="protein sequence ID" value="JAD93048.1"/>
    <property type="molecule type" value="Transcribed_RNA"/>
</dbReference>
<feature type="signal peptide" evidence="2">
    <location>
        <begin position="1"/>
        <end position="16"/>
    </location>
</feature>
<reference evidence="3" key="2">
    <citation type="journal article" date="2015" name="Data Brief">
        <title>Shoot transcriptome of the giant reed, Arundo donax.</title>
        <authorList>
            <person name="Barrero R.A."/>
            <person name="Guerrero F.D."/>
            <person name="Moolhuijzen P."/>
            <person name="Goolsby J.A."/>
            <person name="Tidwell J."/>
            <person name="Bellgard S.E."/>
            <person name="Bellgard M.I."/>
        </authorList>
    </citation>
    <scope>NUCLEOTIDE SEQUENCE</scope>
    <source>
        <tissue evidence="3">Shoot tissue taken approximately 20 cm above the soil surface</tissue>
    </source>
</reference>
<feature type="region of interest" description="Disordered" evidence="1">
    <location>
        <begin position="52"/>
        <end position="78"/>
    </location>
</feature>
<feature type="compositionally biased region" description="Polar residues" evidence="1">
    <location>
        <begin position="52"/>
        <end position="69"/>
    </location>
</feature>
<keyword evidence="2" id="KW-0732">Signal</keyword>
<evidence type="ECO:0000256" key="1">
    <source>
        <dbReference type="SAM" id="MobiDB-lite"/>
    </source>
</evidence>
<evidence type="ECO:0000313" key="3">
    <source>
        <dbReference type="EMBL" id="JAD93048.1"/>
    </source>
</evidence>